<dbReference type="InterPro" id="IPR029063">
    <property type="entry name" value="SAM-dependent_MTases_sf"/>
</dbReference>
<keyword evidence="4" id="KW-1185">Reference proteome</keyword>
<evidence type="ECO:0000313" key="3">
    <source>
        <dbReference type="EMBL" id="VDI34785.1"/>
    </source>
</evidence>
<dbReference type="PANTHER" id="PTHR34203">
    <property type="entry name" value="METHYLTRANSFERASE, FKBM FAMILY PROTEIN"/>
    <property type="match status" value="1"/>
</dbReference>
<keyword evidence="1" id="KW-0812">Transmembrane</keyword>
<dbReference type="Proteomes" id="UP000596742">
    <property type="component" value="Unassembled WGS sequence"/>
</dbReference>
<sequence>MYLLTRLLRDNEINGEINGQCMLIMRGRVVIGLSFFFMGGFIMMLIVKNYRTLQTVQDTRVLTSDDTSGGKNVLKPVCKVDFTNVYSMDLTTWSTNNKVCSECQNFIKATLKTPYGNTPIFVYPAAQDPWVSGILISSGHFEAEKSSIMFDLLKSDPELNLIDIGANIGVYTLSAAKMGRKVLAVEALDRNVRHICASVAGGGLQDKVTLVHNAISNSNGVVNLGVDKNNMGGTFVDVDSDHIKKLKEGRAQGTYGTVHTIKMDDLLKIPGIKNFKKVVVKMDIEGFEAKAMEGASLFFEKIKIVGFIMEWEFHRKQKTADTILKFMSKHNFIPHSLSSAKQKLDYTKSESWGYDVLWLPKG</sequence>
<evidence type="ECO:0000256" key="1">
    <source>
        <dbReference type="SAM" id="Phobius"/>
    </source>
</evidence>
<dbReference type="InterPro" id="IPR052514">
    <property type="entry name" value="SAM-dependent_MTase"/>
</dbReference>
<comment type="caution">
    <text evidence="3">The sequence shown here is derived from an EMBL/GenBank/DDBJ whole genome shotgun (WGS) entry which is preliminary data.</text>
</comment>
<feature type="domain" description="Methyltransferase FkbM" evidence="2">
    <location>
        <begin position="163"/>
        <end position="333"/>
    </location>
</feature>
<dbReference type="NCBIfam" id="TIGR01444">
    <property type="entry name" value="fkbM_fam"/>
    <property type="match status" value="1"/>
</dbReference>
<gene>
    <name evidence="3" type="ORF">MGAL_10B082908</name>
</gene>
<dbReference type="PANTHER" id="PTHR34203:SF15">
    <property type="entry name" value="SLL1173 PROTEIN"/>
    <property type="match status" value="1"/>
</dbReference>
<keyword evidence="1" id="KW-1133">Transmembrane helix</keyword>
<protein>
    <recommendedName>
        <fullName evidence="2">Methyltransferase FkbM domain-containing protein</fullName>
    </recommendedName>
</protein>
<evidence type="ECO:0000313" key="4">
    <source>
        <dbReference type="Proteomes" id="UP000596742"/>
    </source>
</evidence>
<reference evidence="3" key="1">
    <citation type="submission" date="2018-11" db="EMBL/GenBank/DDBJ databases">
        <authorList>
            <person name="Alioto T."/>
            <person name="Alioto T."/>
        </authorList>
    </citation>
    <scope>NUCLEOTIDE SEQUENCE</scope>
</reference>
<proteinExistence type="predicted"/>
<dbReference type="Gene3D" id="3.40.50.150">
    <property type="entry name" value="Vaccinia Virus protein VP39"/>
    <property type="match status" value="1"/>
</dbReference>
<organism evidence="3 4">
    <name type="scientific">Mytilus galloprovincialis</name>
    <name type="common">Mediterranean mussel</name>
    <dbReference type="NCBI Taxonomy" id="29158"/>
    <lineage>
        <taxon>Eukaryota</taxon>
        <taxon>Metazoa</taxon>
        <taxon>Spiralia</taxon>
        <taxon>Lophotrochozoa</taxon>
        <taxon>Mollusca</taxon>
        <taxon>Bivalvia</taxon>
        <taxon>Autobranchia</taxon>
        <taxon>Pteriomorphia</taxon>
        <taxon>Mytilida</taxon>
        <taxon>Mytiloidea</taxon>
        <taxon>Mytilidae</taxon>
        <taxon>Mytilinae</taxon>
        <taxon>Mytilus</taxon>
    </lineage>
</organism>
<dbReference type="InterPro" id="IPR006342">
    <property type="entry name" value="FkbM_mtfrase"/>
</dbReference>
<dbReference type="EMBL" id="UYJE01005183">
    <property type="protein sequence ID" value="VDI34785.1"/>
    <property type="molecule type" value="Genomic_DNA"/>
</dbReference>
<dbReference type="SUPFAM" id="SSF53335">
    <property type="entry name" value="S-adenosyl-L-methionine-dependent methyltransferases"/>
    <property type="match status" value="1"/>
</dbReference>
<dbReference type="OrthoDB" id="411251at2759"/>
<accession>A0A8B6EKL1</accession>
<dbReference type="AlphaFoldDB" id="A0A8B6EKL1"/>
<name>A0A8B6EKL1_MYTGA</name>
<feature type="transmembrane region" description="Helical" evidence="1">
    <location>
        <begin position="29"/>
        <end position="47"/>
    </location>
</feature>
<keyword evidence="1" id="KW-0472">Membrane</keyword>
<evidence type="ECO:0000259" key="2">
    <source>
        <dbReference type="Pfam" id="PF05050"/>
    </source>
</evidence>
<dbReference type="Pfam" id="PF05050">
    <property type="entry name" value="Methyltransf_21"/>
    <property type="match status" value="1"/>
</dbReference>